<name>A0A2P2QYG3_RHIMU</name>
<accession>A0A2P2QYG3</accession>
<evidence type="ECO:0000313" key="1">
    <source>
        <dbReference type="EMBL" id="MBX72029.1"/>
    </source>
</evidence>
<dbReference type="EMBL" id="GGEC01091545">
    <property type="protein sequence ID" value="MBX72029.1"/>
    <property type="molecule type" value="Transcribed_RNA"/>
</dbReference>
<protein>
    <submittedName>
        <fullName evidence="1">Uncharacterized protein</fullName>
    </submittedName>
</protein>
<proteinExistence type="predicted"/>
<organism evidence="1">
    <name type="scientific">Rhizophora mucronata</name>
    <name type="common">Asiatic mangrove</name>
    <dbReference type="NCBI Taxonomy" id="61149"/>
    <lineage>
        <taxon>Eukaryota</taxon>
        <taxon>Viridiplantae</taxon>
        <taxon>Streptophyta</taxon>
        <taxon>Embryophyta</taxon>
        <taxon>Tracheophyta</taxon>
        <taxon>Spermatophyta</taxon>
        <taxon>Magnoliopsida</taxon>
        <taxon>eudicotyledons</taxon>
        <taxon>Gunneridae</taxon>
        <taxon>Pentapetalae</taxon>
        <taxon>rosids</taxon>
        <taxon>fabids</taxon>
        <taxon>Malpighiales</taxon>
        <taxon>Rhizophoraceae</taxon>
        <taxon>Rhizophora</taxon>
    </lineage>
</organism>
<reference evidence="1" key="1">
    <citation type="submission" date="2018-02" db="EMBL/GenBank/DDBJ databases">
        <title>Rhizophora mucronata_Transcriptome.</title>
        <authorList>
            <person name="Meera S.P."/>
            <person name="Sreeshan A."/>
            <person name="Augustine A."/>
        </authorList>
    </citation>
    <scope>NUCLEOTIDE SEQUENCE</scope>
    <source>
        <tissue evidence="1">Leaf</tissue>
    </source>
</reference>
<sequence length="17" mass="2031">MKFNCTEVFEIWTNVLG</sequence>
<dbReference type="AlphaFoldDB" id="A0A2P2QYG3"/>